<comment type="caution">
    <text evidence="2">The sequence shown here is derived from an EMBL/GenBank/DDBJ whole genome shotgun (WGS) entry which is preliminary data.</text>
</comment>
<evidence type="ECO:0000313" key="2">
    <source>
        <dbReference type="EMBL" id="EJX09158.1"/>
    </source>
</evidence>
<organism evidence="2">
    <name type="scientific">gut metagenome</name>
    <dbReference type="NCBI Taxonomy" id="749906"/>
    <lineage>
        <taxon>unclassified sequences</taxon>
        <taxon>metagenomes</taxon>
        <taxon>organismal metagenomes</taxon>
    </lineage>
</organism>
<feature type="region of interest" description="Disordered" evidence="1">
    <location>
        <begin position="25"/>
        <end position="45"/>
    </location>
</feature>
<feature type="compositionally biased region" description="Basic and acidic residues" evidence="1">
    <location>
        <begin position="33"/>
        <end position="45"/>
    </location>
</feature>
<dbReference type="EMBL" id="AMCI01000452">
    <property type="protein sequence ID" value="EJX09158.1"/>
    <property type="molecule type" value="Genomic_DNA"/>
</dbReference>
<protein>
    <submittedName>
        <fullName evidence="2">Uncharacterized protein</fullName>
    </submittedName>
</protein>
<proteinExistence type="predicted"/>
<gene>
    <name evidence="2" type="ORF">EVA_02747</name>
</gene>
<reference evidence="2" key="1">
    <citation type="journal article" date="2012" name="PLoS ONE">
        <title>Gene sets for utilization of primary and secondary nutrition supplies in the distal gut of endangered iberian lynx.</title>
        <authorList>
            <person name="Alcaide M."/>
            <person name="Messina E."/>
            <person name="Richter M."/>
            <person name="Bargiela R."/>
            <person name="Peplies J."/>
            <person name="Huws S.A."/>
            <person name="Newbold C.J."/>
            <person name="Golyshin P.N."/>
            <person name="Simon M.A."/>
            <person name="Lopez G."/>
            <person name="Yakimov M.M."/>
            <person name="Ferrer M."/>
        </authorList>
    </citation>
    <scope>NUCLEOTIDE SEQUENCE</scope>
</reference>
<sequence>MFSSLKVLSLSLYLLSNFSKEQKKISTHQKGKGRNEIHKKNEIVT</sequence>
<name>J9H0J4_9ZZZZ</name>
<dbReference type="AlphaFoldDB" id="J9H0J4"/>
<accession>J9H0J4</accession>
<evidence type="ECO:0000256" key="1">
    <source>
        <dbReference type="SAM" id="MobiDB-lite"/>
    </source>
</evidence>